<organism evidence="1 2">
    <name type="scientific">Suillus luteus UH-Slu-Lm8-n1</name>
    <dbReference type="NCBI Taxonomy" id="930992"/>
    <lineage>
        <taxon>Eukaryota</taxon>
        <taxon>Fungi</taxon>
        <taxon>Dikarya</taxon>
        <taxon>Basidiomycota</taxon>
        <taxon>Agaricomycotina</taxon>
        <taxon>Agaricomycetes</taxon>
        <taxon>Agaricomycetidae</taxon>
        <taxon>Boletales</taxon>
        <taxon>Suillineae</taxon>
        <taxon>Suillaceae</taxon>
        <taxon>Suillus</taxon>
    </lineage>
</organism>
<dbReference type="InParanoid" id="A0A0C9ZUJ7"/>
<protein>
    <submittedName>
        <fullName evidence="1">Uncharacterized protein</fullName>
    </submittedName>
</protein>
<evidence type="ECO:0000313" key="1">
    <source>
        <dbReference type="EMBL" id="KIK33016.1"/>
    </source>
</evidence>
<gene>
    <name evidence="1" type="ORF">CY34DRAFT_813905</name>
</gene>
<keyword evidence="2" id="KW-1185">Reference proteome</keyword>
<evidence type="ECO:0000313" key="2">
    <source>
        <dbReference type="Proteomes" id="UP000054485"/>
    </source>
</evidence>
<accession>A0A0C9ZUJ7</accession>
<dbReference type="HOGENOM" id="CLU_2759526_0_0_1"/>
<dbReference type="AlphaFoldDB" id="A0A0C9ZUJ7"/>
<name>A0A0C9ZUJ7_9AGAM</name>
<dbReference type="EMBL" id="KN836050">
    <property type="protein sequence ID" value="KIK33016.1"/>
    <property type="molecule type" value="Genomic_DNA"/>
</dbReference>
<sequence>MYIASIHRVYPRVSHSHKLSSPPANVSSTNQSDKSCKCAFEQFTSFASFAFAVPLGITQFNCDIRVLNEW</sequence>
<proteinExistence type="predicted"/>
<dbReference type="Proteomes" id="UP000054485">
    <property type="component" value="Unassembled WGS sequence"/>
</dbReference>
<reference evidence="1 2" key="1">
    <citation type="submission" date="2014-04" db="EMBL/GenBank/DDBJ databases">
        <authorList>
            <consortium name="DOE Joint Genome Institute"/>
            <person name="Kuo A."/>
            <person name="Ruytinx J."/>
            <person name="Rineau F."/>
            <person name="Colpaert J."/>
            <person name="Kohler A."/>
            <person name="Nagy L.G."/>
            <person name="Floudas D."/>
            <person name="Copeland A."/>
            <person name="Barry K.W."/>
            <person name="Cichocki N."/>
            <person name="Veneault-Fourrey C."/>
            <person name="LaButti K."/>
            <person name="Lindquist E.A."/>
            <person name="Lipzen A."/>
            <person name="Lundell T."/>
            <person name="Morin E."/>
            <person name="Murat C."/>
            <person name="Sun H."/>
            <person name="Tunlid A."/>
            <person name="Henrissat B."/>
            <person name="Grigoriev I.V."/>
            <person name="Hibbett D.S."/>
            <person name="Martin F."/>
            <person name="Nordberg H.P."/>
            <person name="Cantor M.N."/>
            <person name="Hua S.X."/>
        </authorList>
    </citation>
    <scope>NUCLEOTIDE SEQUENCE [LARGE SCALE GENOMIC DNA]</scope>
    <source>
        <strain evidence="1 2">UH-Slu-Lm8-n1</strain>
    </source>
</reference>
<reference evidence="2" key="2">
    <citation type="submission" date="2015-01" db="EMBL/GenBank/DDBJ databases">
        <title>Evolutionary Origins and Diversification of the Mycorrhizal Mutualists.</title>
        <authorList>
            <consortium name="DOE Joint Genome Institute"/>
            <consortium name="Mycorrhizal Genomics Consortium"/>
            <person name="Kohler A."/>
            <person name="Kuo A."/>
            <person name="Nagy L.G."/>
            <person name="Floudas D."/>
            <person name="Copeland A."/>
            <person name="Barry K.W."/>
            <person name="Cichocki N."/>
            <person name="Veneault-Fourrey C."/>
            <person name="LaButti K."/>
            <person name="Lindquist E.A."/>
            <person name="Lipzen A."/>
            <person name="Lundell T."/>
            <person name="Morin E."/>
            <person name="Murat C."/>
            <person name="Riley R."/>
            <person name="Ohm R."/>
            <person name="Sun H."/>
            <person name="Tunlid A."/>
            <person name="Henrissat B."/>
            <person name="Grigoriev I.V."/>
            <person name="Hibbett D.S."/>
            <person name="Martin F."/>
        </authorList>
    </citation>
    <scope>NUCLEOTIDE SEQUENCE [LARGE SCALE GENOMIC DNA]</scope>
    <source>
        <strain evidence="2">UH-Slu-Lm8-n1</strain>
    </source>
</reference>